<accession>A0A4Q1SAA1</accession>
<dbReference type="OrthoDB" id="9799482at2"/>
<feature type="domain" description="HTH gntR-type" evidence="5">
    <location>
        <begin position="11"/>
        <end position="79"/>
    </location>
</feature>
<keyword evidence="3" id="KW-0804">Transcription</keyword>
<dbReference type="Proteomes" id="UP000290253">
    <property type="component" value="Unassembled WGS sequence"/>
</dbReference>
<dbReference type="Gene3D" id="1.10.10.10">
    <property type="entry name" value="Winged helix-like DNA-binding domain superfamily/Winged helix DNA-binding domain"/>
    <property type="match status" value="1"/>
</dbReference>
<dbReference type="GO" id="GO:0003677">
    <property type="term" value="F:DNA binding"/>
    <property type="evidence" value="ECO:0007669"/>
    <property type="project" value="UniProtKB-KW"/>
</dbReference>
<keyword evidence="7" id="KW-1185">Reference proteome</keyword>
<dbReference type="EMBL" id="SDMK01000004">
    <property type="protein sequence ID" value="RXS93859.1"/>
    <property type="molecule type" value="Genomic_DNA"/>
</dbReference>
<evidence type="ECO:0000256" key="4">
    <source>
        <dbReference type="SAM" id="MobiDB-lite"/>
    </source>
</evidence>
<dbReference type="SUPFAM" id="SSF46785">
    <property type="entry name" value="Winged helix' DNA-binding domain"/>
    <property type="match status" value="1"/>
</dbReference>
<dbReference type="SMART" id="SM00345">
    <property type="entry name" value="HTH_GNTR"/>
    <property type="match status" value="1"/>
</dbReference>
<dbReference type="InterPro" id="IPR008920">
    <property type="entry name" value="TF_FadR/GntR_C"/>
</dbReference>
<evidence type="ECO:0000256" key="3">
    <source>
        <dbReference type="ARBA" id="ARBA00023163"/>
    </source>
</evidence>
<proteinExistence type="predicted"/>
<dbReference type="PROSITE" id="PS50949">
    <property type="entry name" value="HTH_GNTR"/>
    <property type="match status" value="1"/>
</dbReference>
<feature type="region of interest" description="Disordered" evidence="4">
    <location>
        <begin position="222"/>
        <end position="264"/>
    </location>
</feature>
<dbReference type="AlphaFoldDB" id="A0A4Q1SAA1"/>
<protein>
    <submittedName>
        <fullName evidence="6">FadR family transcriptional regulator</fullName>
    </submittedName>
</protein>
<gene>
    <name evidence="6" type="ORF">ESZ00_17635</name>
</gene>
<keyword evidence="2" id="KW-0238">DNA-binding</keyword>
<evidence type="ECO:0000313" key="7">
    <source>
        <dbReference type="Proteomes" id="UP000290253"/>
    </source>
</evidence>
<dbReference type="SUPFAM" id="SSF48008">
    <property type="entry name" value="GntR ligand-binding domain-like"/>
    <property type="match status" value="1"/>
</dbReference>
<dbReference type="InterPro" id="IPR000524">
    <property type="entry name" value="Tscrpt_reg_HTH_GntR"/>
</dbReference>
<dbReference type="GO" id="GO:0003700">
    <property type="term" value="F:DNA-binding transcription factor activity"/>
    <property type="evidence" value="ECO:0007669"/>
    <property type="project" value="InterPro"/>
</dbReference>
<keyword evidence="1" id="KW-0805">Transcription regulation</keyword>
<dbReference type="PANTHER" id="PTHR43537">
    <property type="entry name" value="TRANSCRIPTIONAL REGULATOR, GNTR FAMILY"/>
    <property type="match status" value="1"/>
</dbReference>
<organism evidence="6 7">
    <name type="scientific">Silvibacterium dinghuense</name>
    <dbReference type="NCBI Taxonomy" id="1560006"/>
    <lineage>
        <taxon>Bacteria</taxon>
        <taxon>Pseudomonadati</taxon>
        <taxon>Acidobacteriota</taxon>
        <taxon>Terriglobia</taxon>
        <taxon>Terriglobales</taxon>
        <taxon>Acidobacteriaceae</taxon>
        <taxon>Silvibacterium</taxon>
    </lineage>
</organism>
<reference evidence="6 7" key="1">
    <citation type="journal article" date="2016" name="Int. J. Syst. Evol. Microbiol.">
        <title>Acidipila dinghuensis sp. nov., an acidobacterium isolated from forest soil.</title>
        <authorList>
            <person name="Jiang Y.W."/>
            <person name="Wang J."/>
            <person name="Chen M.H."/>
            <person name="Lv Y.Y."/>
            <person name="Qiu L.H."/>
        </authorList>
    </citation>
    <scope>NUCLEOTIDE SEQUENCE [LARGE SCALE GENOMIC DNA]</scope>
    <source>
        <strain evidence="6 7">DHOF10</strain>
    </source>
</reference>
<dbReference type="PANTHER" id="PTHR43537:SF5">
    <property type="entry name" value="UXU OPERON TRANSCRIPTIONAL REGULATOR"/>
    <property type="match status" value="1"/>
</dbReference>
<dbReference type="RefSeq" id="WP_129209707.1">
    <property type="nucleotide sequence ID" value="NZ_BMGU01000002.1"/>
</dbReference>
<dbReference type="SMART" id="SM00895">
    <property type="entry name" value="FCD"/>
    <property type="match status" value="1"/>
</dbReference>
<dbReference type="InterPro" id="IPR036390">
    <property type="entry name" value="WH_DNA-bd_sf"/>
</dbReference>
<comment type="caution">
    <text evidence="6">The sequence shown here is derived from an EMBL/GenBank/DDBJ whole genome shotgun (WGS) entry which is preliminary data.</text>
</comment>
<evidence type="ECO:0000256" key="1">
    <source>
        <dbReference type="ARBA" id="ARBA00023015"/>
    </source>
</evidence>
<dbReference type="Pfam" id="PF00392">
    <property type="entry name" value="GntR"/>
    <property type="match status" value="1"/>
</dbReference>
<dbReference type="Gene3D" id="1.20.120.530">
    <property type="entry name" value="GntR ligand-binding domain-like"/>
    <property type="match status" value="1"/>
</dbReference>
<dbReference type="InterPro" id="IPR036388">
    <property type="entry name" value="WH-like_DNA-bd_sf"/>
</dbReference>
<dbReference type="Pfam" id="PF07729">
    <property type="entry name" value="FCD"/>
    <property type="match status" value="1"/>
</dbReference>
<dbReference type="InterPro" id="IPR011711">
    <property type="entry name" value="GntR_C"/>
</dbReference>
<name>A0A4Q1SAA1_9BACT</name>
<sequence length="264" mass="29151">MTQPMQHSAENDRTRQVVNHIRALIENGTLKPGDKIPPERDFARQLHISRASLRAGIGYLAALGVMKIKHGVGTFVADGPPEFGQGQLSLIGALHGFQNWHLFEARNLLESGLAALAAERGKEEHHAALAEEVAEMFASVEKPSEYLIHDVLFHRIIAQAAGNPILAAIMETVSSSMYDARRNTVEHSIDLRESAEMHREIYRAIRGRKPEEARRLMEKHLESAKTNQGLERIQAKPRATAKTANSKPRTESADAALESIPAPS</sequence>
<dbReference type="CDD" id="cd07377">
    <property type="entry name" value="WHTH_GntR"/>
    <property type="match status" value="1"/>
</dbReference>
<evidence type="ECO:0000313" key="6">
    <source>
        <dbReference type="EMBL" id="RXS93859.1"/>
    </source>
</evidence>
<evidence type="ECO:0000259" key="5">
    <source>
        <dbReference type="PROSITE" id="PS50949"/>
    </source>
</evidence>
<evidence type="ECO:0000256" key="2">
    <source>
        <dbReference type="ARBA" id="ARBA00023125"/>
    </source>
</evidence>